<accession>A0A835H5Y5</accession>
<protein>
    <submittedName>
        <fullName evidence="1">Uncharacterized protein</fullName>
    </submittedName>
</protein>
<dbReference type="AlphaFoldDB" id="A0A835H5Y5"/>
<sequence length="215" mass="24765">MGIGMILKHTLPLPPMLLLAEQYRPQIFMEIGMLHLASILLNLHLCYLQNNMHLLVILMEDGMKGTKVWKMFSHSRTIVWTCLHLHGELYGNLRVDPLLRKLGIRLLVTFNCVARTWISQRMTCTWKTLRIGSAKPSLGTSIVMIFFLNRHYMVLKAYKKVANHSGSSLLCNDAFNKDSISPLFDTVNQLFRLREVNCCKFILAYVSQAKRYCCS</sequence>
<reference evidence="1 2" key="1">
    <citation type="submission" date="2020-10" db="EMBL/GenBank/DDBJ databases">
        <title>The Coptis chinensis genome and diversification of protoberbering-type alkaloids.</title>
        <authorList>
            <person name="Wang B."/>
            <person name="Shu S."/>
            <person name="Song C."/>
            <person name="Liu Y."/>
        </authorList>
    </citation>
    <scope>NUCLEOTIDE SEQUENCE [LARGE SCALE GENOMIC DNA]</scope>
    <source>
        <strain evidence="1">HL-2020</strain>
        <tissue evidence="1">Leaf</tissue>
    </source>
</reference>
<keyword evidence="2" id="KW-1185">Reference proteome</keyword>
<dbReference type="EMBL" id="JADFTS010000008">
    <property type="protein sequence ID" value="KAF9592845.1"/>
    <property type="molecule type" value="Genomic_DNA"/>
</dbReference>
<gene>
    <name evidence="1" type="ORF">IFM89_017810</name>
</gene>
<proteinExistence type="predicted"/>
<evidence type="ECO:0000313" key="1">
    <source>
        <dbReference type="EMBL" id="KAF9592845.1"/>
    </source>
</evidence>
<dbReference type="OrthoDB" id="46564at2759"/>
<dbReference type="Proteomes" id="UP000631114">
    <property type="component" value="Unassembled WGS sequence"/>
</dbReference>
<organism evidence="1 2">
    <name type="scientific">Coptis chinensis</name>
    <dbReference type="NCBI Taxonomy" id="261450"/>
    <lineage>
        <taxon>Eukaryota</taxon>
        <taxon>Viridiplantae</taxon>
        <taxon>Streptophyta</taxon>
        <taxon>Embryophyta</taxon>
        <taxon>Tracheophyta</taxon>
        <taxon>Spermatophyta</taxon>
        <taxon>Magnoliopsida</taxon>
        <taxon>Ranunculales</taxon>
        <taxon>Ranunculaceae</taxon>
        <taxon>Coptidoideae</taxon>
        <taxon>Coptis</taxon>
    </lineage>
</organism>
<evidence type="ECO:0000313" key="2">
    <source>
        <dbReference type="Proteomes" id="UP000631114"/>
    </source>
</evidence>
<comment type="caution">
    <text evidence="1">The sequence shown here is derived from an EMBL/GenBank/DDBJ whole genome shotgun (WGS) entry which is preliminary data.</text>
</comment>
<name>A0A835H5Y5_9MAGN</name>